<keyword evidence="12" id="KW-1185">Reference proteome</keyword>
<evidence type="ECO:0000313" key="12">
    <source>
        <dbReference type="Proteomes" id="UP000284706"/>
    </source>
</evidence>
<dbReference type="Proteomes" id="UP000284706">
    <property type="component" value="Unassembled WGS sequence"/>
</dbReference>
<dbReference type="InterPro" id="IPR036189">
    <property type="entry name" value="DCP2_BoxA_sf"/>
</dbReference>
<dbReference type="STRING" id="231916.A0A409VTN9"/>
<evidence type="ECO:0000256" key="2">
    <source>
        <dbReference type="ARBA" id="ARBA00004496"/>
    </source>
</evidence>
<dbReference type="InterPro" id="IPR044099">
    <property type="entry name" value="Dcp2_NUDIX"/>
</dbReference>
<evidence type="ECO:0000256" key="9">
    <source>
        <dbReference type="SAM" id="MobiDB-lite"/>
    </source>
</evidence>
<keyword evidence="8" id="KW-0464">Manganese</keyword>
<keyword evidence="6" id="KW-0378">Hydrolase</keyword>
<dbReference type="GO" id="GO:0000184">
    <property type="term" value="P:nuclear-transcribed mRNA catabolic process, nonsense-mediated decay"/>
    <property type="evidence" value="ECO:0007669"/>
    <property type="project" value="InterPro"/>
</dbReference>
<comment type="subcellular location">
    <subcellularLocation>
        <location evidence="2">Cytoplasm</location>
    </subcellularLocation>
</comment>
<dbReference type="OrthoDB" id="18996at2759"/>
<dbReference type="GO" id="GO:0140933">
    <property type="term" value="F:5'-(N(7)-methylguanosine 5'-triphospho)-[mRNA] hydrolase activity"/>
    <property type="evidence" value="ECO:0007669"/>
    <property type="project" value="InterPro"/>
</dbReference>
<dbReference type="InterPro" id="IPR007722">
    <property type="entry name" value="DCP2_BoxA"/>
</dbReference>
<dbReference type="PROSITE" id="PS00893">
    <property type="entry name" value="NUDIX_BOX"/>
    <property type="match status" value="1"/>
</dbReference>
<dbReference type="Pfam" id="PF05026">
    <property type="entry name" value="DCP2"/>
    <property type="match status" value="1"/>
</dbReference>
<comment type="similarity">
    <text evidence="3">Belongs to the Nudix hydrolase family. DCP2 subfamily.</text>
</comment>
<evidence type="ECO:0000256" key="3">
    <source>
        <dbReference type="ARBA" id="ARBA00005279"/>
    </source>
</evidence>
<dbReference type="FunFam" id="1.10.10.1050:FF:000003">
    <property type="entry name" value="Decapping enzyme Dcp2, putative"/>
    <property type="match status" value="1"/>
</dbReference>
<evidence type="ECO:0000256" key="6">
    <source>
        <dbReference type="ARBA" id="ARBA00022801"/>
    </source>
</evidence>
<dbReference type="Pfam" id="PF00293">
    <property type="entry name" value="NUDIX"/>
    <property type="match status" value="1"/>
</dbReference>
<dbReference type="CDD" id="cd03672">
    <property type="entry name" value="NUDIX_Dcp2p_Nudt20"/>
    <property type="match status" value="1"/>
</dbReference>
<evidence type="ECO:0000256" key="4">
    <source>
        <dbReference type="ARBA" id="ARBA00022490"/>
    </source>
</evidence>
<dbReference type="AlphaFoldDB" id="A0A409VTN9"/>
<dbReference type="PANTHER" id="PTHR23114">
    <property type="entry name" value="M7GPPPN-MRNA HYDROLASE"/>
    <property type="match status" value="1"/>
</dbReference>
<comment type="cofactor">
    <cofactor evidence="1">
        <name>Mn(2+)</name>
        <dbReference type="ChEBI" id="CHEBI:29035"/>
    </cofactor>
</comment>
<dbReference type="Gene3D" id="3.90.79.10">
    <property type="entry name" value="Nucleoside Triphosphate Pyrophosphohydrolase"/>
    <property type="match status" value="1"/>
</dbReference>
<dbReference type="SMART" id="SM01125">
    <property type="entry name" value="DCP2"/>
    <property type="match status" value="1"/>
</dbReference>
<dbReference type="GO" id="GO:0000932">
    <property type="term" value="C:P-body"/>
    <property type="evidence" value="ECO:0007669"/>
    <property type="project" value="TreeGrafter"/>
</dbReference>
<evidence type="ECO:0000256" key="1">
    <source>
        <dbReference type="ARBA" id="ARBA00001936"/>
    </source>
</evidence>
<dbReference type="PANTHER" id="PTHR23114:SF17">
    <property type="entry name" value="M7GPPPN-MRNA HYDROLASE"/>
    <property type="match status" value="1"/>
</dbReference>
<dbReference type="SUPFAM" id="SSF55811">
    <property type="entry name" value="Nudix"/>
    <property type="match status" value="1"/>
</dbReference>
<keyword evidence="4" id="KW-0963">Cytoplasm</keyword>
<dbReference type="SUPFAM" id="SSF140586">
    <property type="entry name" value="Dcp2 domain-like"/>
    <property type="match status" value="1"/>
</dbReference>
<dbReference type="PROSITE" id="PS51462">
    <property type="entry name" value="NUDIX"/>
    <property type="match status" value="1"/>
</dbReference>
<dbReference type="InterPro" id="IPR015797">
    <property type="entry name" value="NUDIX_hydrolase-like_dom_sf"/>
</dbReference>
<sequence>MASSSSSSPEITAASVTEPLPRFSYKDASQEEVLEDLSSRFILNLPDEELASLERLCFQVEQAHWFYEDFIREENTKLPSLPLKKFSEMLFHACPLLHQWSDDHEQAFNNFMQYKTRVPVCGAIMLNDAMDKCVLVKGWKASAGWGFPKGKINEVEPPPTCAIREVLEETGYNLAGQLNPNDVIELSIKEQKISLFIVSGVPEDFPFKTKTRKEISKIEWFRLTDLPTWKKNKAVPGRFYLIAPFMGRLKAWINDRRRSNNIPRKNGRQRKNQAPNPVTHSRNEGVADANGRVVEPFSNSSSGEDLGPQTPSPQQPGLNTDPTVLQVQMDPQLARLLSSLTLSAAAKDKEIGKGITESETHGQQSDSASSESSVDSPITSHSQDRHDWSSSAPQDTPAAVSSVSNPKLPEPAPDPTQSSLIGKASLPSLVGENTHRQYTASDATGNSVSSPLHSPTSPHRRKSSSTADISPYLSRPKEVPTSGRLLQQLSLLEAVADESAKMAPIIAARAAMASRGPGSTGPVSQPPIFHPPALSSQKTDLPYAYPPAISSPANGFPLRHPQHTVNGFQDPFQIRPRTSQAFQRHLTHHHNPTGSVSLSHNHPPPHLTGLPASPGFQMPSQFIYQQQGVSVPNVSIPPYAPGNSNQYHSSQSQLFASHGFNSFPPNPLPSSIAGMRPYSTVNPINHSVLPGSNIVPNNAPNPNSLALLSILNGRVTQ</sequence>
<dbReference type="Gene3D" id="1.10.10.1050">
    <property type="entry name" value="Dcp2, box A domain"/>
    <property type="match status" value="1"/>
</dbReference>
<evidence type="ECO:0000256" key="8">
    <source>
        <dbReference type="ARBA" id="ARBA00023211"/>
    </source>
</evidence>
<accession>A0A409VTN9</accession>
<dbReference type="InterPro" id="IPR000086">
    <property type="entry name" value="NUDIX_hydrolase_dom"/>
</dbReference>
<feature type="region of interest" description="Disordered" evidence="9">
    <location>
        <begin position="439"/>
        <end position="481"/>
    </location>
</feature>
<dbReference type="GO" id="GO:0003723">
    <property type="term" value="F:RNA binding"/>
    <property type="evidence" value="ECO:0007669"/>
    <property type="project" value="UniProtKB-KW"/>
</dbReference>
<dbReference type="EMBL" id="NHYE01005567">
    <property type="protein sequence ID" value="PPQ69638.1"/>
    <property type="molecule type" value="Genomic_DNA"/>
</dbReference>
<evidence type="ECO:0000259" key="10">
    <source>
        <dbReference type="PROSITE" id="PS51462"/>
    </source>
</evidence>
<feature type="domain" description="Nudix hydrolase" evidence="10">
    <location>
        <begin position="116"/>
        <end position="245"/>
    </location>
</feature>
<keyword evidence="5" id="KW-0479">Metal-binding</keyword>
<feature type="region of interest" description="Disordered" evidence="9">
    <location>
        <begin position="258"/>
        <end position="322"/>
    </location>
</feature>
<organism evidence="11 12">
    <name type="scientific">Gymnopilus dilepis</name>
    <dbReference type="NCBI Taxonomy" id="231916"/>
    <lineage>
        <taxon>Eukaryota</taxon>
        <taxon>Fungi</taxon>
        <taxon>Dikarya</taxon>
        <taxon>Basidiomycota</taxon>
        <taxon>Agaricomycotina</taxon>
        <taxon>Agaricomycetes</taxon>
        <taxon>Agaricomycetidae</taxon>
        <taxon>Agaricales</taxon>
        <taxon>Agaricineae</taxon>
        <taxon>Hymenogastraceae</taxon>
        <taxon>Gymnopilus</taxon>
    </lineage>
</organism>
<feature type="compositionally biased region" description="Polar residues" evidence="9">
    <location>
        <begin position="389"/>
        <end position="405"/>
    </location>
</feature>
<comment type="caution">
    <text evidence="11">The sequence shown here is derived from an EMBL/GenBank/DDBJ whole genome shotgun (WGS) entry which is preliminary data.</text>
</comment>
<evidence type="ECO:0000313" key="11">
    <source>
        <dbReference type="EMBL" id="PPQ69638.1"/>
    </source>
</evidence>
<dbReference type="InterPro" id="IPR020084">
    <property type="entry name" value="NUDIX_hydrolase_CS"/>
</dbReference>
<proteinExistence type="inferred from homology"/>
<evidence type="ECO:0000256" key="7">
    <source>
        <dbReference type="ARBA" id="ARBA00022884"/>
    </source>
</evidence>
<reference evidence="11 12" key="1">
    <citation type="journal article" date="2018" name="Evol. Lett.">
        <title>Horizontal gene cluster transfer increased hallucinogenic mushroom diversity.</title>
        <authorList>
            <person name="Reynolds H.T."/>
            <person name="Vijayakumar V."/>
            <person name="Gluck-Thaler E."/>
            <person name="Korotkin H.B."/>
            <person name="Matheny P.B."/>
            <person name="Slot J.C."/>
        </authorList>
    </citation>
    <scope>NUCLEOTIDE SEQUENCE [LARGE SCALE GENOMIC DNA]</scope>
    <source>
        <strain evidence="11 12">SRW20</strain>
    </source>
</reference>
<keyword evidence="7" id="KW-0694">RNA-binding</keyword>
<dbReference type="GO" id="GO:0000290">
    <property type="term" value="P:deadenylation-dependent decapping of nuclear-transcribed mRNA"/>
    <property type="evidence" value="ECO:0007669"/>
    <property type="project" value="InterPro"/>
</dbReference>
<protein>
    <recommendedName>
        <fullName evidence="10">Nudix hydrolase domain-containing protein</fullName>
    </recommendedName>
</protein>
<gene>
    <name evidence="11" type="ORF">CVT26_001514</name>
</gene>
<feature type="compositionally biased region" description="Low complexity" evidence="9">
    <location>
        <begin position="365"/>
        <end position="376"/>
    </location>
</feature>
<name>A0A409VTN9_9AGAR</name>
<dbReference type="InParanoid" id="A0A409VTN9"/>
<evidence type="ECO:0000256" key="5">
    <source>
        <dbReference type="ARBA" id="ARBA00022723"/>
    </source>
</evidence>
<feature type="region of interest" description="Disordered" evidence="9">
    <location>
        <begin position="356"/>
        <end position="422"/>
    </location>
</feature>
<dbReference type="GO" id="GO:0030145">
    <property type="term" value="F:manganese ion binding"/>
    <property type="evidence" value="ECO:0007669"/>
    <property type="project" value="InterPro"/>
</dbReference>
<dbReference type="FunFam" id="3.90.79.10:FF:000003">
    <property type="entry name" value="M7GpppN-mRNA hydrolase isoform 2"/>
    <property type="match status" value="1"/>
</dbReference>
<feature type="compositionally biased region" description="Polar residues" evidence="9">
    <location>
        <begin position="439"/>
        <end position="457"/>
    </location>
</feature>